<feature type="chain" id="PRO_5002232895" description="Lipoprotein" evidence="2">
    <location>
        <begin position="23"/>
        <end position="339"/>
    </location>
</feature>
<reference evidence="3 4" key="1">
    <citation type="submission" date="2014-12" db="EMBL/GenBank/DDBJ databases">
        <title>16Stimator: statistical estimation of ribosomal gene copy numbers from draft genome assemblies.</title>
        <authorList>
            <person name="Perisin M.A."/>
            <person name="Vetter M."/>
            <person name="Gilbert J.A."/>
            <person name="Bergelson J."/>
        </authorList>
    </citation>
    <scope>NUCLEOTIDE SEQUENCE [LARGE SCALE GENOMIC DNA]</scope>
    <source>
        <strain evidence="3 4">MEDvA23</strain>
    </source>
</reference>
<dbReference type="SUPFAM" id="SSF101447">
    <property type="entry name" value="Formin homology 2 domain (FH2 domain)"/>
    <property type="match status" value="1"/>
</dbReference>
<evidence type="ECO:0008006" key="5">
    <source>
        <dbReference type="Google" id="ProtNLM"/>
    </source>
</evidence>
<feature type="compositionally biased region" description="Pro residues" evidence="1">
    <location>
        <begin position="35"/>
        <end position="58"/>
    </location>
</feature>
<feature type="region of interest" description="Disordered" evidence="1">
    <location>
        <begin position="31"/>
        <end position="59"/>
    </location>
</feature>
<keyword evidence="2" id="KW-0732">Signal</keyword>
<name>A0A0D0LF36_VARPD</name>
<organism evidence="3 4">
    <name type="scientific">Variovorax paradoxus</name>
    <dbReference type="NCBI Taxonomy" id="34073"/>
    <lineage>
        <taxon>Bacteria</taxon>
        <taxon>Pseudomonadati</taxon>
        <taxon>Pseudomonadota</taxon>
        <taxon>Betaproteobacteria</taxon>
        <taxon>Burkholderiales</taxon>
        <taxon>Comamonadaceae</taxon>
        <taxon>Variovorax</taxon>
    </lineage>
</organism>
<comment type="caution">
    <text evidence="3">The sequence shown here is derived from an EMBL/GenBank/DDBJ whole genome shotgun (WGS) entry which is preliminary data.</text>
</comment>
<feature type="signal peptide" evidence="2">
    <location>
        <begin position="1"/>
        <end position="22"/>
    </location>
</feature>
<dbReference type="EMBL" id="JXQQ01000136">
    <property type="protein sequence ID" value="KIQ16135.1"/>
    <property type="molecule type" value="Genomic_DNA"/>
</dbReference>
<dbReference type="RefSeq" id="WP_042582804.1">
    <property type="nucleotide sequence ID" value="NZ_JXQQ01000136.1"/>
</dbReference>
<evidence type="ECO:0000256" key="1">
    <source>
        <dbReference type="SAM" id="MobiDB-lite"/>
    </source>
</evidence>
<proteinExistence type="predicted"/>
<sequence length="339" mass="34803">MKFKLAAVAVAVAAALALTACGGGGSGGGGAGFVLPPPPPPAPPPPPPAPPPPAPAPIPSTRTFLYEALPVAGDSSAFAAHLNAQGARGFRFLSGFAFATSPTTTEIVEGYVRDADATYSYETKPLTADNAAFLTQVNEAGARGFQWAGSYSVNGDIFYVYRKNNATPGTFSYRTVAMATSKADFLAQANSQGADGFYNVSPAFIAGGTSVAIYEKNSATGATYGYEVADFAGSDDAYLAQLNERGGRGFRYRTEYVFPDGGGVIYAKDLSQPATFSFYGLAPEGNSTAFIQQANTEGAKGAGLIGGMGLPSGSIQTLYFVPVNCSSGPLCMPVSLFGL</sequence>
<evidence type="ECO:0000256" key="2">
    <source>
        <dbReference type="SAM" id="SignalP"/>
    </source>
</evidence>
<gene>
    <name evidence="3" type="ORF">RT97_31540</name>
</gene>
<evidence type="ECO:0000313" key="3">
    <source>
        <dbReference type="EMBL" id="KIQ16135.1"/>
    </source>
</evidence>
<dbReference type="Proteomes" id="UP000032067">
    <property type="component" value="Unassembled WGS sequence"/>
</dbReference>
<dbReference type="AlphaFoldDB" id="A0A0D0LF36"/>
<dbReference type="OrthoDB" id="8998138at2"/>
<dbReference type="PROSITE" id="PS51257">
    <property type="entry name" value="PROKAR_LIPOPROTEIN"/>
    <property type="match status" value="1"/>
</dbReference>
<protein>
    <recommendedName>
        <fullName evidence="5">Lipoprotein</fullName>
    </recommendedName>
</protein>
<evidence type="ECO:0000313" key="4">
    <source>
        <dbReference type="Proteomes" id="UP000032067"/>
    </source>
</evidence>
<accession>A0A0D0LF36</accession>